<name>A0A7T6Z4A1_9BACI</name>
<dbReference type="InterPro" id="IPR020627">
    <property type="entry name" value="KhpA"/>
</dbReference>
<keyword evidence="5" id="KW-1185">Reference proteome</keyword>
<evidence type="ECO:0000256" key="3">
    <source>
        <dbReference type="HAMAP-Rule" id="MF_00088"/>
    </source>
</evidence>
<dbReference type="Proteomes" id="UP000595823">
    <property type="component" value="Chromosome"/>
</dbReference>
<dbReference type="GO" id="GO:0003723">
    <property type="term" value="F:RNA binding"/>
    <property type="evidence" value="ECO:0007669"/>
    <property type="project" value="UniProtKB-UniRule"/>
</dbReference>
<evidence type="ECO:0000313" key="5">
    <source>
        <dbReference type="Proteomes" id="UP000595823"/>
    </source>
</evidence>
<reference evidence="4 5" key="1">
    <citation type="submission" date="2020-06" db="EMBL/GenBank/DDBJ databases">
        <title>Genomic analysis of Salicibibacter sp. NKC5-3.</title>
        <authorList>
            <person name="Oh Y.J."/>
        </authorList>
    </citation>
    <scope>NUCLEOTIDE SEQUENCE [LARGE SCALE GENOMIC DNA]</scope>
    <source>
        <strain evidence="4 5">NKC5-3</strain>
    </source>
</reference>
<keyword evidence="3" id="KW-0133">Cell shape</keyword>
<dbReference type="KEGG" id="scia:HUG15_14300"/>
<dbReference type="AlphaFoldDB" id="A0A7T6Z4A1"/>
<dbReference type="InterPro" id="IPR009019">
    <property type="entry name" value="KH_sf_prok-type"/>
</dbReference>
<gene>
    <name evidence="3" type="primary">khpA</name>
    <name evidence="4" type="ORF">HUG15_14300</name>
</gene>
<protein>
    <recommendedName>
        <fullName evidence="3">RNA-binding protein KhpA</fullName>
    </recommendedName>
    <alternativeName>
        <fullName evidence="3">KH-domain protein A</fullName>
    </alternativeName>
</protein>
<dbReference type="GO" id="GO:0009252">
    <property type="term" value="P:peptidoglycan biosynthetic process"/>
    <property type="evidence" value="ECO:0007669"/>
    <property type="project" value="UniProtKB-UniRule"/>
</dbReference>
<dbReference type="CDD" id="cd22533">
    <property type="entry name" value="KH-II_YlqC-like"/>
    <property type="match status" value="1"/>
</dbReference>
<dbReference type="RefSeq" id="WP_200123750.1">
    <property type="nucleotide sequence ID" value="NZ_CP054705.1"/>
</dbReference>
<comment type="subcellular location">
    <subcellularLocation>
        <location evidence="3">Cytoplasm</location>
    </subcellularLocation>
</comment>
<dbReference type="Gene3D" id="3.30.300.20">
    <property type="match status" value="1"/>
</dbReference>
<dbReference type="PROSITE" id="PS50084">
    <property type="entry name" value="KH_TYPE_1"/>
    <property type="match status" value="1"/>
</dbReference>
<dbReference type="GO" id="GO:0005737">
    <property type="term" value="C:cytoplasm"/>
    <property type="evidence" value="ECO:0007669"/>
    <property type="project" value="UniProtKB-SubCell"/>
</dbReference>
<dbReference type="PANTHER" id="PTHR34654:SF1">
    <property type="entry name" value="RNA-BINDING PROTEIN KHPA"/>
    <property type="match status" value="1"/>
</dbReference>
<evidence type="ECO:0000256" key="2">
    <source>
        <dbReference type="ARBA" id="ARBA00022884"/>
    </source>
</evidence>
<keyword evidence="3" id="KW-0143">Chaperone</keyword>
<dbReference type="Pfam" id="PF13083">
    <property type="entry name" value="KH_KhpA-B"/>
    <property type="match status" value="1"/>
</dbReference>
<comment type="function">
    <text evidence="3">A probable RNA chaperone. Forms a complex with KhpB which binds to cellular RNA and controls its expression. Plays a role in peptidoglycan (PG) homeostasis and cell length regulation.</text>
</comment>
<dbReference type="EMBL" id="CP054705">
    <property type="protein sequence ID" value="QQK76621.1"/>
    <property type="molecule type" value="Genomic_DNA"/>
</dbReference>
<keyword evidence="1 3" id="KW-0963">Cytoplasm</keyword>
<evidence type="ECO:0000256" key="1">
    <source>
        <dbReference type="ARBA" id="ARBA00022490"/>
    </source>
</evidence>
<dbReference type="InterPro" id="IPR015946">
    <property type="entry name" value="KH_dom-like_a/b"/>
</dbReference>
<dbReference type="SUPFAM" id="SSF54814">
    <property type="entry name" value="Prokaryotic type KH domain (KH-domain type II)"/>
    <property type="match status" value="1"/>
</dbReference>
<proteinExistence type="inferred from homology"/>
<accession>A0A7T6Z4A1</accession>
<keyword evidence="2 3" id="KW-0694">RNA-binding</keyword>
<dbReference type="PANTHER" id="PTHR34654">
    <property type="entry name" value="UPF0109 PROTEIN SCO5592"/>
    <property type="match status" value="1"/>
</dbReference>
<dbReference type="HAMAP" id="MF_00088">
    <property type="entry name" value="KhpA"/>
    <property type="match status" value="1"/>
</dbReference>
<organism evidence="4 5">
    <name type="scientific">Salicibibacter cibarius</name>
    <dbReference type="NCBI Taxonomy" id="2743000"/>
    <lineage>
        <taxon>Bacteria</taxon>
        <taxon>Bacillati</taxon>
        <taxon>Bacillota</taxon>
        <taxon>Bacilli</taxon>
        <taxon>Bacillales</taxon>
        <taxon>Bacillaceae</taxon>
        <taxon>Salicibibacter</taxon>
    </lineage>
</organism>
<sequence>MLKELVVTIARSLVDHPDDVAVQEEDVDGMTVFTLSVHEEDIGKVIGKNGRVANAIRNVLTAANRNQGKVRLNIAD</sequence>
<dbReference type="GO" id="GO:0008360">
    <property type="term" value="P:regulation of cell shape"/>
    <property type="evidence" value="ECO:0007669"/>
    <property type="project" value="UniProtKB-KW"/>
</dbReference>
<comment type="subunit">
    <text evidence="3">Forms a complex with KhpB.</text>
</comment>
<evidence type="ECO:0000313" key="4">
    <source>
        <dbReference type="EMBL" id="QQK76621.1"/>
    </source>
</evidence>
<dbReference type="GO" id="GO:0071555">
    <property type="term" value="P:cell wall organization"/>
    <property type="evidence" value="ECO:0007669"/>
    <property type="project" value="UniProtKB-KW"/>
</dbReference>
<keyword evidence="3" id="KW-0961">Cell wall biogenesis/degradation</keyword>
<comment type="similarity">
    <text evidence="3">Belongs to the KhpA RNA-binding protein family.</text>
</comment>